<keyword evidence="4" id="KW-1185">Reference proteome</keyword>
<keyword evidence="2" id="KW-0472">Membrane</keyword>
<dbReference type="AlphaFoldDB" id="A0ABD3G5A4"/>
<sequence>MMLECRPGYYTTNVAIPAAIITYLCFISYTTRADGTLVEAGDRLQIVLTLLLTAVTFKNQVASLIPRISYFTMLDKYVFFCSIVACVVVLENVLFPVVIKFFSEENNWQEKSLLWFSVGLFTLINGVWWILIVLFVKARKRASKVLIRVHEAIRVVAAPGIPAQHREALLHEYLDSCNYQKWEIPKICTAESGYLHVQVPEDEPQRTKNIEKRQKLHELTRHKMEGKLDMLKMMYTKLNPTGSPLRTAKPQETFETGRAQPLRLSGHTTGARKRTRTQTPYHLMS</sequence>
<dbReference type="SUPFAM" id="SSF90112">
    <property type="entry name" value="Neurotransmitter-gated ion-channel transmembrane pore"/>
    <property type="match status" value="1"/>
</dbReference>
<feature type="transmembrane region" description="Helical" evidence="2">
    <location>
        <begin position="12"/>
        <end position="31"/>
    </location>
</feature>
<dbReference type="InterPro" id="IPR036719">
    <property type="entry name" value="Neuro-gated_channel_TM_sf"/>
</dbReference>
<evidence type="ECO:0000256" key="2">
    <source>
        <dbReference type="SAM" id="Phobius"/>
    </source>
</evidence>
<gene>
    <name evidence="3" type="ORF">V7S43_000268</name>
</gene>
<proteinExistence type="predicted"/>
<feature type="transmembrane region" description="Helical" evidence="2">
    <location>
        <begin position="43"/>
        <end position="65"/>
    </location>
</feature>
<protein>
    <recommendedName>
        <fullName evidence="5">Neurotransmitter-gated ion-channel transmembrane domain-containing protein</fullName>
    </recommendedName>
</protein>
<name>A0ABD3G5A4_9STRA</name>
<accession>A0ABD3G5A4</accession>
<evidence type="ECO:0000313" key="3">
    <source>
        <dbReference type="EMBL" id="KAL3674313.1"/>
    </source>
</evidence>
<feature type="region of interest" description="Disordered" evidence="1">
    <location>
        <begin position="265"/>
        <end position="285"/>
    </location>
</feature>
<dbReference type="Gene3D" id="1.20.58.390">
    <property type="entry name" value="Neurotransmitter-gated ion-channel transmembrane domain"/>
    <property type="match status" value="1"/>
</dbReference>
<reference evidence="3 4" key="1">
    <citation type="submission" date="2024-09" db="EMBL/GenBank/DDBJ databases">
        <title>Genome sequencing and assembly of Phytophthora oleae, isolate VK10A, causative agent of rot of olive drupes.</title>
        <authorList>
            <person name="Conti Taguali S."/>
            <person name="Riolo M."/>
            <person name="La Spada F."/>
            <person name="Cacciola S.O."/>
            <person name="Dionisio G."/>
        </authorList>
    </citation>
    <scope>NUCLEOTIDE SEQUENCE [LARGE SCALE GENOMIC DNA]</scope>
    <source>
        <strain evidence="3 4">VK10A</strain>
    </source>
</reference>
<keyword evidence="2" id="KW-1133">Transmembrane helix</keyword>
<evidence type="ECO:0000313" key="4">
    <source>
        <dbReference type="Proteomes" id="UP001632037"/>
    </source>
</evidence>
<evidence type="ECO:0008006" key="5">
    <source>
        <dbReference type="Google" id="ProtNLM"/>
    </source>
</evidence>
<evidence type="ECO:0000256" key="1">
    <source>
        <dbReference type="SAM" id="MobiDB-lite"/>
    </source>
</evidence>
<feature type="transmembrane region" description="Helical" evidence="2">
    <location>
        <begin position="114"/>
        <end position="136"/>
    </location>
</feature>
<dbReference type="Proteomes" id="UP001632037">
    <property type="component" value="Unassembled WGS sequence"/>
</dbReference>
<feature type="transmembrane region" description="Helical" evidence="2">
    <location>
        <begin position="77"/>
        <end position="102"/>
    </location>
</feature>
<organism evidence="3 4">
    <name type="scientific">Phytophthora oleae</name>
    <dbReference type="NCBI Taxonomy" id="2107226"/>
    <lineage>
        <taxon>Eukaryota</taxon>
        <taxon>Sar</taxon>
        <taxon>Stramenopiles</taxon>
        <taxon>Oomycota</taxon>
        <taxon>Peronosporomycetes</taxon>
        <taxon>Peronosporales</taxon>
        <taxon>Peronosporaceae</taxon>
        <taxon>Phytophthora</taxon>
    </lineage>
</organism>
<dbReference type="InterPro" id="IPR038050">
    <property type="entry name" value="Neuro_actylchol_rec"/>
</dbReference>
<dbReference type="EMBL" id="JBIMZQ010000001">
    <property type="protein sequence ID" value="KAL3674313.1"/>
    <property type="molecule type" value="Genomic_DNA"/>
</dbReference>
<comment type="caution">
    <text evidence="3">The sequence shown here is derived from an EMBL/GenBank/DDBJ whole genome shotgun (WGS) entry which is preliminary data.</text>
</comment>
<keyword evidence="2" id="KW-0812">Transmembrane</keyword>